<dbReference type="InterPro" id="IPR000417">
    <property type="entry name" value="Hyethyz_kinase"/>
</dbReference>
<reference evidence="13 14" key="1">
    <citation type="submission" date="2014-11" db="EMBL/GenBank/DDBJ databases">
        <authorList>
            <person name="Zhu J."/>
            <person name="Qi W."/>
            <person name="Song R."/>
        </authorList>
    </citation>
    <scope>NUCLEOTIDE SEQUENCE [LARGE SCALE GENOMIC DNA]</scope>
</reference>
<evidence type="ECO:0000256" key="11">
    <source>
        <dbReference type="ARBA" id="ARBA00022977"/>
    </source>
</evidence>
<dbReference type="PRINTS" id="PR01099">
    <property type="entry name" value="HYETHTZKNASE"/>
</dbReference>
<dbReference type="FunCoup" id="A0A0G4H6L6">
    <property type="interactions" value="61"/>
</dbReference>
<evidence type="ECO:0000256" key="6">
    <source>
        <dbReference type="ARBA" id="ARBA00022723"/>
    </source>
</evidence>
<dbReference type="Gene3D" id="3.40.1190.20">
    <property type="match status" value="1"/>
</dbReference>
<dbReference type="GO" id="GO:0005524">
    <property type="term" value="F:ATP binding"/>
    <property type="evidence" value="ECO:0007669"/>
    <property type="project" value="UniProtKB-KW"/>
</dbReference>
<dbReference type="AlphaFoldDB" id="A0A0G4H6L6"/>
<keyword evidence="7" id="KW-0547">Nucleotide-binding</keyword>
<protein>
    <recommendedName>
        <fullName evidence="4">hydroxyethylthiazole kinase</fullName>
        <ecNumber evidence="4">2.7.1.50</ecNumber>
    </recommendedName>
</protein>
<evidence type="ECO:0000256" key="9">
    <source>
        <dbReference type="ARBA" id="ARBA00022840"/>
    </source>
</evidence>
<keyword evidence="9" id="KW-0067">ATP-binding</keyword>
<dbReference type="GO" id="GO:0009228">
    <property type="term" value="P:thiamine biosynthetic process"/>
    <property type="evidence" value="ECO:0007669"/>
    <property type="project" value="UniProtKB-KW"/>
</dbReference>
<dbReference type="InterPro" id="IPR029056">
    <property type="entry name" value="Ribokinase-like"/>
</dbReference>
<evidence type="ECO:0000256" key="8">
    <source>
        <dbReference type="ARBA" id="ARBA00022777"/>
    </source>
</evidence>
<evidence type="ECO:0000313" key="14">
    <source>
        <dbReference type="Proteomes" id="UP000041254"/>
    </source>
</evidence>
<evidence type="ECO:0000256" key="1">
    <source>
        <dbReference type="ARBA" id="ARBA00001771"/>
    </source>
</evidence>
<feature type="compositionally biased region" description="Low complexity" evidence="12">
    <location>
        <begin position="235"/>
        <end position="249"/>
    </location>
</feature>
<evidence type="ECO:0000313" key="13">
    <source>
        <dbReference type="EMBL" id="CEM39367.1"/>
    </source>
</evidence>
<dbReference type="SUPFAM" id="SSF53613">
    <property type="entry name" value="Ribokinase-like"/>
    <property type="match status" value="1"/>
</dbReference>
<evidence type="ECO:0000256" key="10">
    <source>
        <dbReference type="ARBA" id="ARBA00022842"/>
    </source>
</evidence>
<dbReference type="EC" id="2.7.1.50" evidence="4"/>
<comment type="cofactor">
    <cofactor evidence="2">
        <name>Mg(2+)</name>
        <dbReference type="ChEBI" id="CHEBI:18420"/>
    </cofactor>
</comment>
<evidence type="ECO:0000256" key="2">
    <source>
        <dbReference type="ARBA" id="ARBA00001946"/>
    </source>
</evidence>
<dbReference type="STRING" id="1169540.A0A0G4H6L6"/>
<evidence type="ECO:0000256" key="12">
    <source>
        <dbReference type="SAM" id="MobiDB-lite"/>
    </source>
</evidence>
<dbReference type="Proteomes" id="UP000041254">
    <property type="component" value="Unassembled WGS sequence"/>
</dbReference>
<dbReference type="PhylomeDB" id="A0A0G4H6L6"/>
<dbReference type="OrthoDB" id="4994at2759"/>
<organism evidence="13 14">
    <name type="scientific">Vitrella brassicaformis (strain CCMP3155)</name>
    <dbReference type="NCBI Taxonomy" id="1169540"/>
    <lineage>
        <taxon>Eukaryota</taxon>
        <taxon>Sar</taxon>
        <taxon>Alveolata</taxon>
        <taxon>Colpodellida</taxon>
        <taxon>Vitrellaceae</taxon>
        <taxon>Vitrella</taxon>
    </lineage>
</organism>
<evidence type="ECO:0000256" key="3">
    <source>
        <dbReference type="ARBA" id="ARBA00004868"/>
    </source>
</evidence>
<proteinExistence type="predicted"/>
<evidence type="ECO:0000256" key="5">
    <source>
        <dbReference type="ARBA" id="ARBA00022679"/>
    </source>
</evidence>
<comment type="catalytic activity">
    <reaction evidence="1">
        <text>5-(2-hydroxyethyl)-4-methylthiazole + ATP = 4-methyl-5-(2-phosphooxyethyl)-thiazole + ADP + H(+)</text>
        <dbReference type="Rhea" id="RHEA:24212"/>
        <dbReference type="ChEBI" id="CHEBI:15378"/>
        <dbReference type="ChEBI" id="CHEBI:17957"/>
        <dbReference type="ChEBI" id="CHEBI:30616"/>
        <dbReference type="ChEBI" id="CHEBI:58296"/>
        <dbReference type="ChEBI" id="CHEBI:456216"/>
        <dbReference type="EC" id="2.7.1.50"/>
    </reaction>
</comment>
<comment type="pathway">
    <text evidence="3">Cofactor biosynthesis; thiamine diphosphate biosynthesis; 4-methyl-5-(2-phosphoethyl)-thiazole from 5-(2-hydroxyethyl)-4-methylthiazole: step 1/1.</text>
</comment>
<keyword evidence="5" id="KW-0808">Transferase</keyword>
<keyword evidence="10" id="KW-0460">Magnesium</keyword>
<dbReference type="Pfam" id="PF02110">
    <property type="entry name" value="HK"/>
    <property type="match status" value="1"/>
</dbReference>
<dbReference type="GO" id="GO:0000287">
    <property type="term" value="F:magnesium ion binding"/>
    <property type="evidence" value="ECO:0007669"/>
    <property type="project" value="InterPro"/>
</dbReference>
<keyword evidence="8" id="KW-0418">Kinase</keyword>
<keyword evidence="14" id="KW-1185">Reference proteome</keyword>
<evidence type="ECO:0000256" key="4">
    <source>
        <dbReference type="ARBA" id="ARBA00012129"/>
    </source>
</evidence>
<dbReference type="EMBL" id="CDMY01001036">
    <property type="protein sequence ID" value="CEM39367.1"/>
    <property type="molecule type" value="Genomic_DNA"/>
</dbReference>
<keyword evidence="6" id="KW-0479">Metal-binding</keyword>
<dbReference type="GO" id="GO:0004417">
    <property type="term" value="F:hydroxyethylthiazole kinase activity"/>
    <property type="evidence" value="ECO:0007669"/>
    <property type="project" value="UniProtKB-EC"/>
</dbReference>
<accession>A0A0G4H6L6</accession>
<feature type="compositionally biased region" description="Basic and acidic residues" evidence="12">
    <location>
        <begin position="270"/>
        <end position="281"/>
    </location>
</feature>
<feature type="region of interest" description="Disordered" evidence="12">
    <location>
        <begin position="235"/>
        <end position="281"/>
    </location>
</feature>
<dbReference type="GO" id="GO:0009229">
    <property type="term" value="P:thiamine diphosphate biosynthetic process"/>
    <property type="evidence" value="ECO:0007669"/>
    <property type="project" value="UniProtKB-UniPathway"/>
</dbReference>
<dbReference type="VEuPathDB" id="CryptoDB:Vbra_19637"/>
<sequence length="281" mass="29178">MVENPYEIPQFARLAQALYFNTGLHMSQIQAIDAVIDYRRSADVPQPFFIVDPVAVGATEYRTDQIQYLIEQGRPDLIKGNASEIMTLAGRAGGGKGVDSSPKGAEESVEAARVVADKYDCVVAITGGVDVVADKPSVSQRVGRVSQDVKMLTKITGSGCAVGAVCAAALTSSKGDPFLATVTALAAVKQAAREARHVAEGPGTLGVAILDKLYRLSLSPDSLDCTTVTIDDPAAAAAAEAEAEAAQQESDPVEPADENDKTGGQGEGESPGKSKENGQKA</sequence>
<evidence type="ECO:0000256" key="7">
    <source>
        <dbReference type="ARBA" id="ARBA00022741"/>
    </source>
</evidence>
<gene>
    <name evidence="13" type="ORF">Vbra_19637</name>
</gene>
<dbReference type="UniPathway" id="UPA00060">
    <property type="reaction ID" value="UER00139"/>
</dbReference>
<keyword evidence="11" id="KW-0784">Thiamine biosynthesis</keyword>
<name>A0A0G4H6L6_VITBC</name>
<dbReference type="InParanoid" id="A0A0G4H6L6"/>